<feature type="compositionally biased region" description="Low complexity" evidence="6">
    <location>
        <begin position="430"/>
        <end position="441"/>
    </location>
</feature>
<evidence type="ECO:0000259" key="7">
    <source>
        <dbReference type="PROSITE" id="PS50045"/>
    </source>
</evidence>
<keyword evidence="9" id="KW-1185">Reference proteome</keyword>
<dbReference type="Gene3D" id="1.10.8.60">
    <property type="match status" value="1"/>
</dbReference>
<keyword evidence="3" id="KW-0805">Transcription regulation</keyword>
<dbReference type="InterPro" id="IPR002078">
    <property type="entry name" value="Sigma_54_int"/>
</dbReference>
<evidence type="ECO:0000256" key="6">
    <source>
        <dbReference type="SAM" id="MobiDB-lite"/>
    </source>
</evidence>
<dbReference type="PROSITE" id="PS00676">
    <property type="entry name" value="SIGMA54_INTERACT_2"/>
    <property type="match status" value="1"/>
</dbReference>
<dbReference type="Pfam" id="PF00158">
    <property type="entry name" value="Sigma54_activat"/>
    <property type="match status" value="1"/>
</dbReference>
<evidence type="ECO:0000313" key="9">
    <source>
        <dbReference type="Proteomes" id="UP001217485"/>
    </source>
</evidence>
<dbReference type="CDD" id="cd00009">
    <property type="entry name" value="AAA"/>
    <property type="match status" value="1"/>
</dbReference>
<dbReference type="InterPro" id="IPR027417">
    <property type="entry name" value="P-loop_NTPase"/>
</dbReference>
<dbReference type="PROSITE" id="PS50045">
    <property type="entry name" value="SIGMA54_INTERACT_4"/>
    <property type="match status" value="1"/>
</dbReference>
<sequence>MAASASTLDLGSSQTASTERSQGETTALMIAWAASEPHRIGELAFFESEGGAQILGRGGPRDGSGVERTVFYRQRPGCVERTADLAGPGLSREQLRVRPEGSRLRIERIGRCAMEVRGERVDRCVLEPGDTLLLKGQLLLFCTRRPRKLAPLTSAKLADAPVFGAPDSHGIVGECPAVWRLRDRIAWMATADEHTLLLGGSGSGKELAARAVHALSARARGPFIARNAATIPASLIDAELFGNVKGYPNPGMPERPGLIGAANGGTLFLDEIGELPEGLQANLLRVLDEGGEYHCLGAAVAKRSHFRLIGATNRDPAALKHDVGARLVLRLEVPGLDERRDDIPFLARHLLRRAAAKSPDAVRRFLTARGDGDPEPAVGATLIDHLMRRRYTTNLRELDALLWRAMSTSQGSEIEWSESSPSVAAPPPAAIEASDSPAGAAEPPPEIPDPSADRVRASLEEHGGNITRAAQALGLSSRYVLYRLMRKYGLSAE</sequence>
<feature type="domain" description="Sigma-54 factor interaction" evidence="7">
    <location>
        <begin position="171"/>
        <end position="407"/>
    </location>
</feature>
<evidence type="ECO:0000256" key="4">
    <source>
        <dbReference type="ARBA" id="ARBA00023125"/>
    </source>
</evidence>
<comment type="caution">
    <text evidence="8">The sequence shown here is derived from an EMBL/GenBank/DDBJ whole genome shotgun (WGS) entry which is preliminary data.</text>
</comment>
<evidence type="ECO:0000256" key="1">
    <source>
        <dbReference type="ARBA" id="ARBA00022741"/>
    </source>
</evidence>
<dbReference type="Pfam" id="PF02954">
    <property type="entry name" value="HTH_8"/>
    <property type="match status" value="1"/>
</dbReference>
<dbReference type="PANTHER" id="PTHR32071:SF117">
    <property type="entry name" value="PTS-DEPENDENT DIHYDROXYACETONE KINASE OPERON REGULATORY PROTEIN-RELATED"/>
    <property type="match status" value="1"/>
</dbReference>
<accession>A0ABT5CBX6</accession>
<dbReference type="InterPro" id="IPR025943">
    <property type="entry name" value="Sigma_54_int_dom_ATP-bd_2"/>
</dbReference>
<dbReference type="InterPro" id="IPR009057">
    <property type="entry name" value="Homeodomain-like_sf"/>
</dbReference>
<feature type="region of interest" description="Disordered" evidence="6">
    <location>
        <begin position="1"/>
        <end position="22"/>
    </location>
</feature>
<feature type="compositionally biased region" description="Basic and acidic residues" evidence="6">
    <location>
        <begin position="451"/>
        <end position="461"/>
    </location>
</feature>
<dbReference type="Gene3D" id="3.40.50.300">
    <property type="entry name" value="P-loop containing nucleotide triphosphate hydrolases"/>
    <property type="match status" value="1"/>
</dbReference>
<dbReference type="Proteomes" id="UP001217485">
    <property type="component" value="Unassembled WGS sequence"/>
</dbReference>
<dbReference type="SUPFAM" id="SSF46689">
    <property type="entry name" value="Homeodomain-like"/>
    <property type="match status" value="1"/>
</dbReference>
<organism evidence="8 9">
    <name type="scientific">Sorangium atrum</name>
    <dbReference type="NCBI Taxonomy" id="2995308"/>
    <lineage>
        <taxon>Bacteria</taxon>
        <taxon>Pseudomonadati</taxon>
        <taxon>Myxococcota</taxon>
        <taxon>Polyangia</taxon>
        <taxon>Polyangiales</taxon>
        <taxon>Polyangiaceae</taxon>
        <taxon>Sorangium</taxon>
    </lineage>
</organism>
<evidence type="ECO:0000256" key="5">
    <source>
        <dbReference type="ARBA" id="ARBA00023163"/>
    </source>
</evidence>
<reference evidence="8 9" key="1">
    <citation type="submission" date="2023-01" db="EMBL/GenBank/DDBJ databases">
        <title>Minimal conservation of predation-associated metabolite biosynthetic gene clusters underscores biosynthetic potential of Myxococcota including descriptions for ten novel species: Archangium lansinium sp. nov., Myxococcus landrumus sp. nov., Nannocystis bai.</title>
        <authorList>
            <person name="Ahearne A."/>
            <person name="Stevens C."/>
            <person name="Dowd S."/>
        </authorList>
    </citation>
    <scope>NUCLEOTIDE SEQUENCE [LARGE SCALE GENOMIC DNA]</scope>
    <source>
        <strain evidence="8 9">WIWO2</strain>
    </source>
</reference>
<keyword evidence="5" id="KW-0804">Transcription</keyword>
<keyword evidence="4" id="KW-0238">DNA-binding</keyword>
<dbReference type="InterPro" id="IPR002197">
    <property type="entry name" value="HTH_Fis"/>
</dbReference>
<dbReference type="SUPFAM" id="SSF52540">
    <property type="entry name" value="P-loop containing nucleoside triphosphate hydrolases"/>
    <property type="match status" value="1"/>
</dbReference>
<dbReference type="InterPro" id="IPR003593">
    <property type="entry name" value="AAA+_ATPase"/>
</dbReference>
<protein>
    <submittedName>
        <fullName evidence="8">Sigma 54-interacting transcriptional regulator</fullName>
    </submittedName>
</protein>
<dbReference type="EMBL" id="JAQNDK010000005">
    <property type="protein sequence ID" value="MDC0683892.1"/>
    <property type="molecule type" value="Genomic_DNA"/>
</dbReference>
<dbReference type="Pfam" id="PF25601">
    <property type="entry name" value="AAA_lid_14"/>
    <property type="match status" value="1"/>
</dbReference>
<dbReference type="InterPro" id="IPR058031">
    <property type="entry name" value="AAA_lid_NorR"/>
</dbReference>
<dbReference type="SMART" id="SM00382">
    <property type="entry name" value="AAA"/>
    <property type="match status" value="1"/>
</dbReference>
<name>A0ABT5CBX6_9BACT</name>
<keyword evidence="2" id="KW-0067">ATP-binding</keyword>
<evidence type="ECO:0000256" key="3">
    <source>
        <dbReference type="ARBA" id="ARBA00023015"/>
    </source>
</evidence>
<dbReference type="RefSeq" id="WP_272102042.1">
    <property type="nucleotide sequence ID" value="NZ_JAQNDK010000005.1"/>
</dbReference>
<dbReference type="PANTHER" id="PTHR32071">
    <property type="entry name" value="TRANSCRIPTIONAL REGULATORY PROTEIN"/>
    <property type="match status" value="1"/>
</dbReference>
<gene>
    <name evidence="8" type="ORF">POL72_39575</name>
</gene>
<keyword evidence="1" id="KW-0547">Nucleotide-binding</keyword>
<feature type="region of interest" description="Disordered" evidence="6">
    <location>
        <begin position="413"/>
        <end position="461"/>
    </location>
</feature>
<evidence type="ECO:0000256" key="2">
    <source>
        <dbReference type="ARBA" id="ARBA00022840"/>
    </source>
</evidence>
<proteinExistence type="predicted"/>
<dbReference type="Gene3D" id="1.10.10.60">
    <property type="entry name" value="Homeodomain-like"/>
    <property type="match status" value="1"/>
</dbReference>
<evidence type="ECO:0000313" key="8">
    <source>
        <dbReference type="EMBL" id="MDC0683892.1"/>
    </source>
</evidence>